<dbReference type="Gene3D" id="2.60.40.10">
    <property type="entry name" value="Immunoglobulins"/>
    <property type="match status" value="1"/>
</dbReference>
<dbReference type="GO" id="GO:0001501">
    <property type="term" value="P:skeletal system development"/>
    <property type="evidence" value="ECO:0007669"/>
    <property type="project" value="TreeGrafter"/>
</dbReference>
<dbReference type="GO" id="GO:0045202">
    <property type="term" value="C:synapse"/>
    <property type="evidence" value="ECO:0007669"/>
    <property type="project" value="TreeGrafter"/>
</dbReference>
<dbReference type="GO" id="GO:0007155">
    <property type="term" value="P:cell adhesion"/>
    <property type="evidence" value="ECO:0007669"/>
    <property type="project" value="InterPro"/>
</dbReference>
<dbReference type="PROSITE" id="PS50835">
    <property type="entry name" value="IG_LIKE"/>
    <property type="match status" value="1"/>
</dbReference>
<evidence type="ECO:0000256" key="5">
    <source>
        <dbReference type="ARBA" id="ARBA00023157"/>
    </source>
</evidence>
<dbReference type="GO" id="GO:0002052">
    <property type="term" value="P:positive regulation of neuroblast proliferation"/>
    <property type="evidence" value="ECO:0007669"/>
    <property type="project" value="TreeGrafter"/>
</dbReference>
<feature type="domain" description="Link" evidence="11">
    <location>
        <begin position="133"/>
        <end position="227"/>
    </location>
</feature>
<dbReference type="Gene3D" id="3.10.100.10">
    <property type="entry name" value="Mannose-Binding Protein A, subunit A"/>
    <property type="match status" value="2"/>
</dbReference>
<dbReference type="GO" id="GO:0072534">
    <property type="term" value="C:perineuronal net"/>
    <property type="evidence" value="ECO:0007669"/>
    <property type="project" value="TreeGrafter"/>
</dbReference>
<protein>
    <submittedName>
        <fullName evidence="12">Hyaluronan and proteoglycan link protein 2</fullName>
    </submittedName>
</protein>
<dbReference type="SUPFAM" id="SSF56436">
    <property type="entry name" value="C-type lectin-like"/>
    <property type="match status" value="2"/>
</dbReference>
<evidence type="ECO:0000313" key="13">
    <source>
        <dbReference type="Proteomes" id="UP000264820"/>
    </source>
</evidence>
<evidence type="ECO:0000256" key="8">
    <source>
        <dbReference type="ARBA" id="ARBA00038272"/>
    </source>
</evidence>
<dbReference type="FunFam" id="3.10.100.10:FF:000002">
    <property type="entry name" value="Hyaluronan proteoglycan link protein 1"/>
    <property type="match status" value="1"/>
</dbReference>
<dbReference type="SUPFAM" id="SSF48726">
    <property type="entry name" value="Immunoglobulin"/>
    <property type="match status" value="1"/>
</dbReference>
<dbReference type="InterPro" id="IPR036179">
    <property type="entry name" value="Ig-like_dom_sf"/>
</dbReference>
<reference evidence="12" key="2">
    <citation type="submission" date="2025-09" db="UniProtKB">
        <authorList>
            <consortium name="Ensembl"/>
        </authorList>
    </citation>
    <scope>IDENTIFICATION</scope>
</reference>
<dbReference type="InterPro" id="IPR050691">
    <property type="entry name" value="Hyaluronan_bind_Proteoglycan"/>
</dbReference>
<keyword evidence="7" id="KW-0393">Immunoglobulin domain</keyword>
<dbReference type="SMART" id="SM00409">
    <property type="entry name" value="IG"/>
    <property type="match status" value="1"/>
</dbReference>
<dbReference type="InterPro" id="IPR003599">
    <property type="entry name" value="Ig_sub"/>
</dbReference>
<accession>A0A3Q2ZE07</accession>
<comment type="similarity">
    <text evidence="8">Belongs to the HAPLN family.</text>
</comment>
<evidence type="ECO:0000313" key="12">
    <source>
        <dbReference type="Ensembl" id="ENSHCOP00000024463.1"/>
    </source>
</evidence>
<evidence type="ECO:0000256" key="4">
    <source>
        <dbReference type="ARBA" id="ARBA00022737"/>
    </source>
</evidence>
<comment type="subcellular location">
    <subcellularLocation>
        <location evidence="1">Secreted</location>
        <location evidence="1">Extracellular space</location>
        <location evidence="1">Extracellular matrix</location>
    </subcellularLocation>
</comment>
<evidence type="ECO:0000256" key="7">
    <source>
        <dbReference type="ARBA" id="ARBA00023319"/>
    </source>
</evidence>
<dbReference type="GO" id="GO:0005540">
    <property type="term" value="F:hyaluronic acid binding"/>
    <property type="evidence" value="ECO:0007669"/>
    <property type="project" value="UniProtKB-KW"/>
</dbReference>
<dbReference type="GO" id="GO:0005615">
    <property type="term" value="C:extracellular space"/>
    <property type="evidence" value="ECO:0007669"/>
    <property type="project" value="TreeGrafter"/>
</dbReference>
<evidence type="ECO:0000259" key="10">
    <source>
        <dbReference type="PROSITE" id="PS50835"/>
    </source>
</evidence>
<dbReference type="InterPro" id="IPR007110">
    <property type="entry name" value="Ig-like_dom"/>
</dbReference>
<reference evidence="12" key="1">
    <citation type="submission" date="2025-08" db="UniProtKB">
        <authorList>
            <consortium name="Ensembl"/>
        </authorList>
    </citation>
    <scope>IDENTIFICATION</scope>
</reference>
<dbReference type="InterPro" id="IPR016186">
    <property type="entry name" value="C-type_lectin-like/link_sf"/>
</dbReference>
<dbReference type="PRINTS" id="PR01265">
    <property type="entry name" value="LINKMODULE"/>
</dbReference>
<dbReference type="Pfam" id="PF07686">
    <property type="entry name" value="V-set"/>
    <property type="match status" value="1"/>
</dbReference>
<feature type="domain" description="Ig-like" evidence="10">
    <location>
        <begin position="10"/>
        <end position="131"/>
    </location>
</feature>
<dbReference type="FunFam" id="3.10.100.10:FF:000001">
    <property type="entry name" value="Hyaluronan proteoglycan link protein 1"/>
    <property type="match status" value="1"/>
</dbReference>
<evidence type="ECO:0000256" key="6">
    <source>
        <dbReference type="ARBA" id="ARBA00023290"/>
    </source>
</evidence>
<comment type="caution">
    <text evidence="9">Lacks conserved residue(s) required for the propagation of feature annotation.</text>
</comment>
<dbReference type="Pfam" id="PF00193">
    <property type="entry name" value="Xlink"/>
    <property type="match status" value="2"/>
</dbReference>
<dbReference type="InterPro" id="IPR016187">
    <property type="entry name" value="CTDL_fold"/>
</dbReference>
<name>A0A3Q2ZE07_HIPCM</name>
<dbReference type="SMART" id="SM00406">
    <property type="entry name" value="IGv"/>
    <property type="match status" value="1"/>
</dbReference>
<keyword evidence="3" id="KW-0272">Extracellular matrix</keyword>
<keyword evidence="5 9" id="KW-1015">Disulfide bond</keyword>
<dbReference type="InterPro" id="IPR013783">
    <property type="entry name" value="Ig-like_fold"/>
</dbReference>
<keyword evidence="2" id="KW-0964">Secreted</keyword>
<dbReference type="CDD" id="cd03519">
    <property type="entry name" value="Link_domain_HAPLN_module_2"/>
    <property type="match status" value="1"/>
</dbReference>
<evidence type="ECO:0000259" key="11">
    <source>
        <dbReference type="PROSITE" id="PS50963"/>
    </source>
</evidence>
<dbReference type="STRING" id="109280.ENSHCOP00000024463"/>
<organism evidence="12 13">
    <name type="scientific">Hippocampus comes</name>
    <name type="common">Tiger tail seahorse</name>
    <dbReference type="NCBI Taxonomy" id="109280"/>
    <lineage>
        <taxon>Eukaryota</taxon>
        <taxon>Metazoa</taxon>
        <taxon>Chordata</taxon>
        <taxon>Craniata</taxon>
        <taxon>Vertebrata</taxon>
        <taxon>Euteleostomi</taxon>
        <taxon>Actinopterygii</taxon>
        <taxon>Neopterygii</taxon>
        <taxon>Teleostei</taxon>
        <taxon>Neoteleostei</taxon>
        <taxon>Acanthomorphata</taxon>
        <taxon>Syngnathiaria</taxon>
        <taxon>Syngnathiformes</taxon>
        <taxon>Syngnathoidei</taxon>
        <taxon>Syngnathidae</taxon>
        <taxon>Hippocampus</taxon>
    </lineage>
</organism>
<dbReference type="InterPro" id="IPR013106">
    <property type="entry name" value="Ig_V-set"/>
</dbReference>
<feature type="disulfide bond" evidence="9">
    <location>
        <begin position="275"/>
        <end position="296"/>
    </location>
</feature>
<sequence length="323" mass="36282">FNFPHNIPSPSTSPSKLKYLLEPPVYAEVVGRRGENVTLPCILKNKPDHYKVKWTKLEPGHVGPENIVMISNAHAFRRHGRLGPRASLRRAHNMDASLQLGGLQLRDGGRYRCELINDIDDESVVVTLRIEGVVFPYQSHKGRYRMTFHEAQVACEEQDGTLASYEQLYRAWTEGLDWCKAGWLQDGSVRYPIISPRPACGAQRHPGIRSYAPKDKNRDRFDAFCFTSLTAGSVFYIPGAFSLEQAGRACGRRAAQLALVGQLYAAWHFRGYDRCDGGWLRDGSVRFPIGTPRARCGGIPESGVRSFGFPDNTSHLYGAYCYR</sequence>
<dbReference type="GO" id="GO:0007417">
    <property type="term" value="P:central nervous system development"/>
    <property type="evidence" value="ECO:0007669"/>
    <property type="project" value="TreeGrafter"/>
</dbReference>
<dbReference type="Proteomes" id="UP000264820">
    <property type="component" value="Unplaced"/>
</dbReference>
<dbReference type="GO" id="GO:0010001">
    <property type="term" value="P:glial cell differentiation"/>
    <property type="evidence" value="ECO:0007669"/>
    <property type="project" value="TreeGrafter"/>
</dbReference>
<feature type="disulfide bond" evidence="9">
    <location>
        <begin position="179"/>
        <end position="200"/>
    </location>
</feature>
<feature type="domain" description="Link" evidence="11">
    <location>
        <begin position="230"/>
        <end position="323"/>
    </location>
</feature>
<dbReference type="GeneTree" id="ENSGT00940000161384"/>
<keyword evidence="6" id="KW-0373">Hyaluronic acid</keyword>
<dbReference type="AlphaFoldDB" id="A0A3Q2ZE07"/>
<evidence type="ECO:0000256" key="3">
    <source>
        <dbReference type="ARBA" id="ARBA00022530"/>
    </source>
</evidence>
<proteinExistence type="inferred from homology"/>
<evidence type="ECO:0000256" key="9">
    <source>
        <dbReference type="PROSITE-ProRule" id="PRU00323"/>
    </source>
</evidence>
<evidence type="ECO:0000256" key="2">
    <source>
        <dbReference type="ARBA" id="ARBA00022525"/>
    </source>
</evidence>
<dbReference type="PROSITE" id="PS01241">
    <property type="entry name" value="LINK_1"/>
    <property type="match status" value="2"/>
</dbReference>
<dbReference type="PROSITE" id="PS50963">
    <property type="entry name" value="LINK_2"/>
    <property type="match status" value="2"/>
</dbReference>
<dbReference type="SMART" id="SM00445">
    <property type="entry name" value="LINK"/>
    <property type="match status" value="2"/>
</dbReference>
<dbReference type="InterPro" id="IPR000538">
    <property type="entry name" value="Link_dom"/>
</dbReference>
<evidence type="ECO:0000256" key="1">
    <source>
        <dbReference type="ARBA" id="ARBA00004498"/>
    </source>
</evidence>
<keyword evidence="4" id="KW-0677">Repeat</keyword>
<dbReference type="PANTHER" id="PTHR22804">
    <property type="entry name" value="AGGRECAN/VERSICAN PROTEOGLYCAN"/>
    <property type="match status" value="1"/>
</dbReference>
<dbReference type="PANTHER" id="PTHR22804:SF8">
    <property type="entry name" value="HYALURONAN AND PROTEOGLYCAN LINK PROTEIN 2"/>
    <property type="match status" value="1"/>
</dbReference>
<dbReference type="Ensembl" id="ENSHCOT00000017680.1">
    <property type="protein sequence ID" value="ENSHCOP00000024463.1"/>
    <property type="gene ID" value="ENSHCOG00000013840.1"/>
</dbReference>
<keyword evidence="13" id="KW-1185">Reference proteome</keyword>